<name>A0A841TZ57_9BACL</name>
<reference evidence="2 3" key="1">
    <citation type="submission" date="2020-08" db="EMBL/GenBank/DDBJ databases">
        <title>Cohnella phylogeny.</title>
        <authorList>
            <person name="Dunlap C."/>
        </authorList>
    </citation>
    <scope>NUCLEOTIDE SEQUENCE [LARGE SCALE GENOMIC DNA]</scope>
    <source>
        <strain evidence="2 3">DSM 25239</strain>
    </source>
</reference>
<evidence type="ECO:0000313" key="2">
    <source>
        <dbReference type="EMBL" id="MBB6693515.1"/>
    </source>
</evidence>
<sequence>MIIDLTGINDRERLDREFAEAIARPEAIILLQMEKRNSFFDEEGWRESREELDKTEYPASPGCYKVRVSYTNPFDKIELSRETLFPQPDVELPSSMQAYLGTRTFKLLRKSQSEIQRAIDRINRSWDCIESKKIQDWYLENNTAYREQIAGARRNEDVECAEIVVSARPEAEIRALVAEYANRNSPRRGRPIKPLASRIVEASRGFNKDRFYEDDSFASSYTYTYSYSSWDEEASGEEEDGGFGSSSGSSTSWTSSGSYYEPSDEDLEELREQAYSDYEYSERRKRFEAEEGGDYDDYLYHERLREGEE</sequence>
<feature type="compositionally biased region" description="Low complexity" evidence="1">
    <location>
        <begin position="246"/>
        <end position="261"/>
    </location>
</feature>
<dbReference type="Proteomes" id="UP000553776">
    <property type="component" value="Unassembled WGS sequence"/>
</dbReference>
<dbReference type="AlphaFoldDB" id="A0A841TZ57"/>
<organism evidence="2 3">
    <name type="scientific">Cohnella xylanilytica</name>
    <dbReference type="NCBI Taxonomy" id="557555"/>
    <lineage>
        <taxon>Bacteria</taxon>
        <taxon>Bacillati</taxon>
        <taxon>Bacillota</taxon>
        <taxon>Bacilli</taxon>
        <taxon>Bacillales</taxon>
        <taxon>Paenibacillaceae</taxon>
        <taxon>Cohnella</taxon>
    </lineage>
</organism>
<protein>
    <submittedName>
        <fullName evidence="2">Uncharacterized protein</fullName>
    </submittedName>
</protein>
<keyword evidence="3" id="KW-1185">Reference proteome</keyword>
<evidence type="ECO:0000313" key="3">
    <source>
        <dbReference type="Proteomes" id="UP000553776"/>
    </source>
</evidence>
<gene>
    <name evidence="2" type="ORF">H7B90_19160</name>
</gene>
<comment type="caution">
    <text evidence="2">The sequence shown here is derived from an EMBL/GenBank/DDBJ whole genome shotgun (WGS) entry which is preliminary data.</text>
</comment>
<dbReference type="RefSeq" id="WP_185137499.1">
    <property type="nucleotide sequence ID" value="NZ_JACJVR010000074.1"/>
</dbReference>
<proteinExistence type="predicted"/>
<feature type="compositionally biased region" description="Acidic residues" evidence="1">
    <location>
        <begin position="232"/>
        <end position="241"/>
    </location>
</feature>
<accession>A0A841TZ57</accession>
<feature type="region of interest" description="Disordered" evidence="1">
    <location>
        <begin position="232"/>
        <end position="275"/>
    </location>
</feature>
<evidence type="ECO:0000256" key="1">
    <source>
        <dbReference type="SAM" id="MobiDB-lite"/>
    </source>
</evidence>
<dbReference type="EMBL" id="JACJVR010000074">
    <property type="protein sequence ID" value="MBB6693515.1"/>
    <property type="molecule type" value="Genomic_DNA"/>
</dbReference>